<feature type="domain" description="Glycosyl transferase family 1" evidence="2">
    <location>
        <begin position="196"/>
        <end position="349"/>
    </location>
</feature>
<dbReference type="EMBL" id="PCSZ01000031">
    <property type="protein sequence ID" value="PIP60781.1"/>
    <property type="molecule type" value="Genomic_DNA"/>
</dbReference>
<feature type="domain" description="Glycosyltransferase subfamily 4-like N-terminal" evidence="3">
    <location>
        <begin position="17"/>
        <end position="172"/>
    </location>
</feature>
<dbReference type="InterPro" id="IPR028098">
    <property type="entry name" value="Glyco_trans_4-like_N"/>
</dbReference>
<evidence type="ECO:0000259" key="2">
    <source>
        <dbReference type="Pfam" id="PF00534"/>
    </source>
</evidence>
<evidence type="ECO:0000313" key="4">
    <source>
        <dbReference type="EMBL" id="PIP60781.1"/>
    </source>
</evidence>
<dbReference type="PANTHER" id="PTHR46401">
    <property type="entry name" value="GLYCOSYLTRANSFERASE WBBK-RELATED"/>
    <property type="match status" value="1"/>
</dbReference>
<organism evidence="4 5">
    <name type="scientific">Candidatus Uhrbacteria bacterium CG22_combo_CG10-13_8_21_14_all_47_17</name>
    <dbReference type="NCBI Taxonomy" id="1975041"/>
    <lineage>
        <taxon>Bacteria</taxon>
        <taxon>Candidatus Uhriibacteriota</taxon>
    </lineage>
</organism>
<evidence type="ECO:0000259" key="3">
    <source>
        <dbReference type="Pfam" id="PF13439"/>
    </source>
</evidence>
<reference evidence="4 5" key="1">
    <citation type="submission" date="2017-09" db="EMBL/GenBank/DDBJ databases">
        <title>Depth-based differentiation of microbial function through sediment-hosted aquifers and enrichment of novel symbionts in the deep terrestrial subsurface.</title>
        <authorList>
            <person name="Probst A.J."/>
            <person name="Ladd B."/>
            <person name="Jarett J.K."/>
            <person name="Geller-Mcgrath D.E."/>
            <person name="Sieber C.M."/>
            <person name="Emerson J.B."/>
            <person name="Anantharaman K."/>
            <person name="Thomas B.C."/>
            <person name="Malmstrom R."/>
            <person name="Stieglmeier M."/>
            <person name="Klingl A."/>
            <person name="Woyke T."/>
            <person name="Ryan C.M."/>
            <person name="Banfield J.F."/>
        </authorList>
    </citation>
    <scope>NUCLEOTIDE SEQUENCE [LARGE SCALE GENOMIC DNA]</scope>
    <source>
        <strain evidence="4">CG22_combo_CG10-13_8_21_14_all_47_17</strain>
    </source>
</reference>
<evidence type="ECO:0008006" key="6">
    <source>
        <dbReference type="Google" id="ProtNLM"/>
    </source>
</evidence>
<gene>
    <name evidence="4" type="ORF">COX00_01360</name>
</gene>
<evidence type="ECO:0000313" key="5">
    <source>
        <dbReference type="Proteomes" id="UP000231581"/>
    </source>
</evidence>
<evidence type="ECO:0000256" key="1">
    <source>
        <dbReference type="ARBA" id="ARBA00022679"/>
    </source>
</evidence>
<dbReference type="AlphaFoldDB" id="A0A2H0BT15"/>
<dbReference type="Proteomes" id="UP000231581">
    <property type="component" value="Unassembled WGS sequence"/>
</dbReference>
<name>A0A2H0BT15_9BACT</name>
<dbReference type="Pfam" id="PF13439">
    <property type="entry name" value="Glyco_transf_4"/>
    <property type="match status" value="1"/>
</dbReference>
<dbReference type="Pfam" id="PF00534">
    <property type="entry name" value="Glycos_transf_1"/>
    <property type="match status" value="1"/>
</dbReference>
<keyword evidence="1" id="KW-0808">Transferase</keyword>
<dbReference type="CDD" id="cd03809">
    <property type="entry name" value="GT4_MtfB-like"/>
    <property type="match status" value="1"/>
</dbReference>
<dbReference type="InterPro" id="IPR001296">
    <property type="entry name" value="Glyco_trans_1"/>
</dbReference>
<dbReference type="PANTHER" id="PTHR46401:SF2">
    <property type="entry name" value="GLYCOSYLTRANSFERASE WBBK-RELATED"/>
    <property type="match status" value="1"/>
</dbReference>
<proteinExistence type="predicted"/>
<dbReference type="GO" id="GO:0016757">
    <property type="term" value="F:glycosyltransferase activity"/>
    <property type="evidence" value="ECO:0007669"/>
    <property type="project" value="InterPro"/>
</dbReference>
<dbReference type="GO" id="GO:0009103">
    <property type="term" value="P:lipopolysaccharide biosynthetic process"/>
    <property type="evidence" value="ECO:0007669"/>
    <property type="project" value="TreeGrafter"/>
</dbReference>
<comment type="caution">
    <text evidence="4">The sequence shown here is derived from an EMBL/GenBank/DDBJ whole genome shotgun (WGS) entry which is preliminary data.</text>
</comment>
<sequence>MLIGIEASRANRLKKTGVEWYAFHLIEELKKRPDAEAHSWLLYTNEPLSHGMEKGQNNWHERALKWPPKYLWTQIRLSIEMLRHKPEVLFVPAHVLPRFAPKRSVVTIHDVGFRRMPKLYPWLQRAYHEWATKDIAKHAARILTVSEFSKRELVELYGIPAEKIMVTYLGVEHHIYKPVSQDVIQPVLKTYQISAPYILCIGRLETKKNILTLIEGFNQYKEERGAENHLKLVLVGQPGSGYEKIEEAIALSPFQDQIILTGYISEADKVALLSGALAYVHPSWYEGFGLPPLEAMACETAVLSSTAGSLLEVLGEENALFFHPEDAEGLVKGLHMLTDDAELVGDLRRRGLAHASQFRWERTAAETFQALTAW</sequence>
<protein>
    <recommendedName>
        <fullName evidence="6">Glycosyl transferase family 1</fullName>
    </recommendedName>
</protein>
<dbReference type="Gene3D" id="3.40.50.2000">
    <property type="entry name" value="Glycogen Phosphorylase B"/>
    <property type="match status" value="2"/>
</dbReference>
<accession>A0A2H0BT15</accession>
<dbReference type="SUPFAM" id="SSF53756">
    <property type="entry name" value="UDP-Glycosyltransferase/glycogen phosphorylase"/>
    <property type="match status" value="1"/>
</dbReference>